<evidence type="ECO:0000313" key="4">
    <source>
        <dbReference type="Proteomes" id="UP000566819"/>
    </source>
</evidence>
<proteinExistence type="predicted"/>
<evidence type="ECO:0000259" key="2">
    <source>
        <dbReference type="Pfam" id="PF06985"/>
    </source>
</evidence>
<reference evidence="3 4" key="1">
    <citation type="submission" date="2020-03" db="EMBL/GenBank/DDBJ databases">
        <title>Draft Genome Sequence of Cudoniella acicularis.</title>
        <authorList>
            <person name="Buettner E."/>
            <person name="Kellner H."/>
        </authorList>
    </citation>
    <scope>NUCLEOTIDE SEQUENCE [LARGE SCALE GENOMIC DNA]</scope>
    <source>
        <strain evidence="3 4">DSM 108380</strain>
    </source>
</reference>
<comment type="caution">
    <text evidence="3">The sequence shown here is derived from an EMBL/GenBank/DDBJ whole genome shotgun (WGS) entry which is preliminary data.</text>
</comment>
<accession>A0A8H4W7C4</accession>
<organism evidence="3 4">
    <name type="scientific">Cudoniella acicularis</name>
    <dbReference type="NCBI Taxonomy" id="354080"/>
    <lineage>
        <taxon>Eukaryota</taxon>
        <taxon>Fungi</taxon>
        <taxon>Dikarya</taxon>
        <taxon>Ascomycota</taxon>
        <taxon>Pezizomycotina</taxon>
        <taxon>Leotiomycetes</taxon>
        <taxon>Helotiales</taxon>
        <taxon>Tricladiaceae</taxon>
        <taxon>Cudoniella</taxon>
    </lineage>
</organism>
<keyword evidence="4" id="KW-1185">Reference proteome</keyword>
<dbReference type="PANTHER" id="PTHR24148">
    <property type="entry name" value="ANKYRIN REPEAT DOMAIN-CONTAINING PROTEIN 39 HOMOLOG-RELATED"/>
    <property type="match status" value="1"/>
</dbReference>
<dbReference type="AlphaFoldDB" id="A0A8H4W7C4"/>
<feature type="region of interest" description="Disordered" evidence="1">
    <location>
        <begin position="557"/>
        <end position="591"/>
    </location>
</feature>
<dbReference type="InterPro" id="IPR052895">
    <property type="entry name" value="HetReg/Transcr_Mod"/>
</dbReference>
<sequence>MLSPTLFGISLASYMRSQKELKIWADGICINQSDIEERNAQVRLIGSIYQLARHTIIFLGEATRGSTAVLDALTSPKPSDDTSRGSAFMSNVSRLFVAEFNSIHTAGNSKELTESDTFPVSSLTEGIRRDAEEHILKWEWFRRVWTLQELVLSPDPWIQVGYRRIRWNVFSDSFLHPAWGGEHHEAFKLLSDMRDARLNFGASLLRQHKSSSETADKLLRVLHALRGFGCTKEVDRVYAHLGILGINSSDEKLMETVQIDYGQEWPELFKQVTLYMISNSSEVSPSTTTHPKEHFKVTDINLVYATFDSSQVLGCIGTIDSTIDVVLDSMPPTVDLKAIYKKVKTESRKPDREGIADMTYQNIYSKFCDWLASQNIAIRPRSALDARSLRFDDPLYFPIYYSPLSGNLDHFLVPKYEYDPSRETKFTTVGYLLCGMTDMDGPGCFPGKKIALLQNDNFALVPMHAEAGDAICRFNSSPVPYVLRRKKTNIAKDLDVCIIERFKDKKVEYEKKHGSDPAWKTEVQYREVVHENVVYGLDISTVEHFSLIGEFFTESGEPEKLKTPRTSQLDKASDNEEESMNPRSRSIIALH</sequence>
<dbReference type="EMBL" id="JAAMPI010000085">
    <property type="protein sequence ID" value="KAF4636056.1"/>
    <property type="molecule type" value="Genomic_DNA"/>
</dbReference>
<evidence type="ECO:0000256" key="1">
    <source>
        <dbReference type="SAM" id="MobiDB-lite"/>
    </source>
</evidence>
<protein>
    <recommendedName>
        <fullName evidence="2">Heterokaryon incompatibility domain-containing protein</fullName>
    </recommendedName>
</protein>
<evidence type="ECO:0000313" key="3">
    <source>
        <dbReference type="EMBL" id="KAF4636056.1"/>
    </source>
</evidence>
<feature type="domain" description="Heterokaryon incompatibility" evidence="2">
    <location>
        <begin position="14"/>
        <end position="149"/>
    </location>
</feature>
<dbReference type="OrthoDB" id="2157530at2759"/>
<dbReference type="PANTHER" id="PTHR24148:SF64">
    <property type="entry name" value="HETEROKARYON INCOMPATIBILITY DOMAIN-CONTAINING PROTEIN"/>
    <property type="match status" value="1"/>
</dbReference>
<dbReference type="InterPro" id="IPR010730">
    <property type="entry name" value="HET"/>
</dbReference>
<name>A0A8H4W7C4_9HELO</name>
<gene>
    <name evidence="3" type="ORF">G7Y89_g2030</name>
</gene>
<dbReference type="Proteomes" id="UP000566819">
    <property type="component" value="Unassembled WGS sequence"/>
</dbReference>
<dbReference type="Pfam" id="PF06985">
    <property type="entry name" value="HET"/>
    <property type="match status" value="1"/>
</dbReference>